<sequence length="84" mass="9080">DRNARICYGCIQVVESLAVDFFAGSIASSAHRSRSAFEFFDRFPYYAIMYYGAVGGATVGANEGWKPGKVVDVAEGAHYFVANG</sequence>
<accession>A0A1V6VBV5</accession>
<organism evidence="1 2">
    <name type="scientific">Penicillium nalgiovense</name>
    <dbReference type="NCBI Taxonomy" id="60175"/>
    <lineage>
        <taxon>Eukaryota</taxon>
        <taxon>Fungi</taxon>
        <taxon>Dikarya</taxon>
        <taxon>Ascomycota</taxon>
        <taxon>Pezizomycotina</taxon>
        <taxon>Eurotiomycetes</taxon>
        <taxon>Eurotiomycetidae</taxon>
        <taxon>Eurotiales</taxon>
        <taxon>Aspergillaceae</taxon>
        <taxon>Penicillium</taxon>
    </lineage>
</organism>
<feature type="non-terminal residue" evidence="1">
    <location>
        <position position="1"/>
    </location>
</feature>
<name>A0A1V6VBV5_PENNA</name>
<keyword evidence="2" id="KW-1185">Reference proteome</keyword>
<dbReference type="EMBL" id="MOOB01000581">
    <property type="protein sequence ID" value="OQE48140.1"/>
    <property type="molecule type" value="Genomic_DNA"/>
</dbReference>
<evidence type="ECO:0000313" key="2">
    <source>
        <dbReference type="Proteomes" id="UP000191691"/>
    </source>
</evidence>
<evidence type="ECO:0000313" key="1">
    <source>
        <dbReference type="EMBL" id="OQE48140.1"/>
    </source>
</evidence>
<dbReference type="AlphaFoldDB" id="A0A1V6VBV5"/>
<comment type="caution">
    <text evidence="1">The sequence shown here is derived from an EMBL/GenBank/DDBJ whole genome shotgun (WGS) entry which is preliminary data.</text>
</comment>
<dbReference type="Proteomes" id="UP000191691">
    <property type="component" value="Unassembled WGS sequence"/>
</dbReference>
<proteinExistence type="predicted"/>
<feature type="non-terminal residue" evidence="1">
    <location>
        <position position="84"/>
    </location>
</feature>
<reference evidence="2" key="1">
    <citation type="journal article" date="2017" name="Nat. Microbiol.">
        <title>Global analysis of biosynthetic gene clusters reveals vast potential of secondary metabolite production in Penicillium species.</title>
        <authorList>
            <person name="Nielsen J.C."/>
            <person name="Grijseels S."/>
            <person name="Prigent S."/>
            <person name="Ji B."/>
            <person name="Dainat J."/>
            <person name="Nielsen K.F."/>
            <person name="Frisvad J.C."/>
            <person name="Workman M."/>
            <person name="Nielsen J."/>
        </authorList>
    </citation>
    <scope>NUCLEOTIDE SEQUENCE [LARGE SCALE GENOMIC DNA]</scope>
    <source>
        <strain evidence="2">IBT 13039</strain>
    </source>
</reference>
<gene>
    <name evidence="1" type="ORF">PENNAL_c0581G07361</name>
</gene>
<protein>
    <submittedName>
        <fullName evidence="1">Uncharacterized protein</fullName>
    </submittedName>
</protein>